<dbReference type="OrthoDB" id="9770043at2"/>
<proteinExistence type="predicted"/>
<evidence type="ECO:0000259" key="2">
    <source>
        <dbReference type="Pfam" id="PF07995"/>
    </source>
</evidence>
<dbReference type="PANTHER" id="PTHR19328">
    <property type="entry name" value="HEDGEHOG-INTERACTING PROTEIN"/>
    <property type="match status" value="1"/>
</dbReference>
<dbReference type="SUPFAM" id="SSF50952">
    <property type="entry name" value="Soluble quinoprotein glucose dehydrogenase"/>
    <property type="match status" value="1"/>
</dbReference>
<feature type="chain" id="PRO_5012944847" evidence="1">
    <location>
        <begin position="21"/>
        <end position="374"/>
    </location>
</feature>
<protein>
    <submittedName>
        <fullName evidence="3">Glucose/arabinose dehydrogenase, beta-propeller fold</fullName>
    </submittedName>
</protein>
<gene>
    <name evidence="3" type="ORF">SAMN06265377_2232</name>
</gene>
<feature type="domain" description="Glucose/Sorbosone dehydrogenase" evidence="2">
    <location>
        <begin position="45"/>
        <end position="363"/>
    </location>
</feature>
<dbReference type="AlphaFoldDB" id="A0A285MT93"/>
<name>A0A285MT93_9FLAO</name>
<evidence type="ECO:0000313" key="3">
    <source>
        <dbReference type="EMBL" id="SNZ00410.1"/>
    </source>
</evidence>
<reference evidence="4" key="1">
    <citation type="submission" date="2017-09" db="EMBL/GenBank/DDBJ databases">
        <authorList>
            <person name="Varghese N."/>
            <person name="Submissions S."/>
        </authorList>
    </citation>
    <scope>NUCLEOTIDE SEQUENCE [LARGE SCALE GENOMIC DNA]</scope>
    <source>
        <strain evidence="4">DSM 25885</strain>
    </source>
</reference>
<dbReference type="InterPro" id="IPR012938">
    <property type="entry name" value="Glc/Sorbosone_DH"/>
</dbReference>
<dbReference type="RefSeq" id="WP_097045877.1">
    <property type="nucleotide sequence ID" value="NZ_OBEH01000003.1"/>
</dbReference>
<keyword evidence="4" id="KW-1185">Reference proteome</keyword>
<dbReference type="PROSITE" id="PS51257">
    <property type="entry name" value="PROKAR_LIPOPROTEIN"/>
    <property type="match status" value="1"/>
</dbReference>
<dbReference type="Pfam" id="PF07995">
    <property type="entry name" value="GSDH"/>
    <property type="match status" value="1"/>
</dbReference>
<dbReference type="PANTHER" id="PTHR19328:SF75">
    <property type="entry name" value="ALDOSE SUGAR DEHYDROGENASE YLII"/>
    <property type="match status" value="1"/>
</dbReference>
<evidence type="ECO:0000256" key="1">
    <source>
        <dbReference type="SAM" id="SignalP"/>
    </source>
</evidence>
<dbReference type="Proteomes" id="UP000219048">
    <property type="component" value="Unassembled WGS sequence"/>
</dbReference>
<dbReference type="InterPro" id="IPR011041">
    <property type="entry name" value="Quinoprot_gluc/sorb_DH_b-prop"/>
</dbReference>
<keyword evidence="1" id="KW-0732">Signal</keyword>
<dbReference type="Gene3D" id="2.120.10.30">
    <property type="entry name" value="TolB, C-terminal domain"/>
    <property type="match status" value="1"/>
</dbReference>
<organism evidence="3 4">
    <name type="scientific">Flagellimonas pacifica</name>
    <dbReference type="NCBI Taxonomy" id="1247520"/>
    <lineage>
        <taxon>Bacteria</taxon>
        <taxon>Pseudomonadati</taxon>
        <taxon>Bacteroidota</taxon>
        <taxon>Flavobacteriia</taxon>
        <taxon>Flavobacteriales</taxon>
        <taxon>Flavobacteriaceae</taxon>
        <taxon>Flagellimonas</taxon>
    </lineage>
</organism>
<accession>A0A285MT93</accession>
<dbReference type="InterPro" id="IPR011042">
    <property type="entry name" value="6-blade_b-propeller_TolB-like"/>
</dbReference>
<feature type="signal peptide" evidence="1">
    <location>
        <begin position="1"/>
        <end position="20"/>
    </location>
</feature>
<sequence length="374" mass="41765">MKKSALIPYFFVVMLTSSCAQNKDNSINLPKTIDFTAEEVVSDIQNPWGMVFIPGGGMLITEKAGKLLHFKEGKTTEIDGLPNIYVRGQGGLLDIELHPDYNNNGWLYISYSSNDDGGKGGNTTIMRAKLSNNKLVEKKVLYKALPNTTKGQHFGSRLEFDNEGYLFFSVGDRGNRDVNPQDITKDGGKIYRLHDDGQIPKDNPFVNKSGAKTAIYSYGHRNPQGITLHPKTGKLWEHEHGPRGGDEINIVGKKKNYGWPIITYGINYSGTKITDETSKSGMEQPIYQWTPSIGPSGMTFVSSNKYPKWKGNLLVGSLAFQYLERLVIENNKVTYREKLLDGMGRVRNVRQAPDGFIYVGIEGKGVYKLIPKNQ</sequence>
<evidence type="ECO:0000313" key="4">
    <source>
        <dbReference type="Proteomes" id="UP000219048"/>
    </source>
</evidence>
<dbReference type="EMBL" id="OBEH01000003">
    <property type="protein sequence ID" value="SNZ00410.1"/>
    <property type="molecule type" value="Genomic_DNA"/>
</dbReference>